<dbReference type="GO" id="GO:0005576">
    <property type="term" value="C:extracellular region"/>
    <property type="evidence" value="ECO:0007669"/>
    <property type="project" value="UniProtKB-SubCell"/>
</dbReference>
<proteinExistence type="predicted"/>
<keyword evidence="6" id="KW-0812">Transmembrane</keyword>
<comment type="subcellular location">
    <subcellularLocation>
        <location evidence="1">Secreted</location>
    </subcellularLocation>
</comment>
<dbReference type="Pfam" id="PF03534">
    <property type="entry name" value="SpvB"/>
    <property type="match status" value="1"/>
</dbReference>
<dbReference type="Proteomes" id="UP000182719">
    <property type="component" value="Unassembled WGS sequence"/>
</dbReference>
<dbReference type="InterPro" id="IPR028994">
    <property type="entry name" value="Integrin_alpha_N"/>
</dbReference>
<keyword evidence="10" id="KW-1185">Reference proteome</keyword>
<evidence type="ECO:0000313" key="10">
    <source>
        <dbReference type="Proteomes" id="UP000182719"/>
    </source>
</evidence>
<evidence type="ECO:0000256" key="2">
    <source>
        <dbReference type="ARBA" id="ARBA00022525"/>
    </source>
</evidence>
<dbReference type="NCBIfam" id="TIGR01643">
    <property type="entry name" value="YD_repeat_2x"/>
    <property type="match status" value="1"/>
</dbReference>
<dbReference type="InterPro" id="IPR022045">
    <property type="entry name" value="TcdB_toxin_mid/N"/>
</dbReference>
<dbReference type="Pfam" id="PF25023">
    <property type="entry name" value="TEN_YD-shell"/>
    <property type="match status" value="1"/>
</dbReference>
<keyword evidence="3" id="KW-0732">Signal</keyword>
<organism evidence="9 10">
    <name type="scientific">Stigmatella aurantiaca</name>
    <dbReference type="NCBI Taxonomy" id="41"/>
    <lineage>
        <taxon>Bacteria</taxon>
        <taxon>Pseudomonadati</taxon>
        <taxon>Myxococcota</taxon>
        <taxon>Myxococcia</taxon>
        <taxon>Myxococcales</taxon>
        <taxon>Cystobacterineae</taxon>
        <taxon>Archangiaceae</taxon>
        <taxon>Stigmatella</taxon>
    </lineage>
</organism>
<feature type="transmembrane region" description="Helical" evidence="6">
    <location>
        <begin position="1850"/>
        <end position="1872"/>
    </location>
</feature>
<feature type="domain" description="Insecticide toxin TcdB middle/N-terminal" evidence="7">
    <location>
        <begin position="668"/>
        <end position="839"/>
    </location>
</feature>
<dbReference type="PANTHER" id="PTHR32305:SF15">
    <property type="entry name" value="PROTEIN RHSA-RELATED"/>
    <property type="match status" value="1"/>
</dbReference>
<keyword evidence="5" id="KW-0843">Virulence</keyword>
<keyword evidence="2" id="KW-0964">Secreted</keyword>
<dbReference type="InterPro" id="IPR056823">
    <property type="entry name" value="TEN-like_YD-shell"/>
</dbReference>
<evidence type="ECO:0000256" key="1">
    <source>
        <dbReference type="ARBA" id="ARBA00004613"/>
    </source>
</evidence>
<dbReference type="Pfam" id="PF13517">
    <property type="entry name" value="FG-GAP_3"/>
    <property type="match status" value="1"/>
</dbReference>
<dbReference type="GO" id="GO:0005737">
    <property type="term" value="C:cytoplasm"/>
    <property type="evidence" value="ECO:0007669"/>
    <property type="project" value="InterPro"/>
</dbReference>
<dbReference type="EMBL" id="FOAP01000017">
    <property type="protein sequence ID" value="SEM47972.1"/>
    <property type="molecule type" value="Genomic_DNA"/>
</dbReference>
<sequence>MSATDSLSAVGLAQGTFQVDANGQATYKLPVELPPGIANLQPQLSLVYSHRQPNGPLGVGWALSGQSAITRTKATYAVDGFNSAVSYGPQDRFALDGARLINVQGEQGAGGTVYYTEMQSWSRVVAGATPQDGFTVYGKAGEVRAYGTTANSRILAPGSQNIRVWALASITDLHGNRIEYTYTLSPDGQHADAGSYFLQEIAYTVRDDGTQANRFVRFTYEPRPDPIEDYVAGYPVNLFYRLTQISTVLGADETVRTYTLGYRTSTATQLSCLESVTLTGAKAEGAPSLPPTVLAWQDVATPGFDIGVSSTLDQHLGQADIRPMDVNGDGRTDIVQLWNDGQNALHATVYLATPGAEGTPFVRASDTTLGSFPSQREIYPMDLNGDGSTDLLVVYPGGPDSELRLAAFLWNGTAFEDAGIFQTGYAWDASHLQFFAMDANGDGRTDLVQAYSHYDAATQGHQLYFRSFLSQFGDAPGAMFTQALVSPTEDPAQPTQPLAFWPMDVNGDGMVDLVRVWQSGSDQTIRATAYLGSGSSRDTVSFASSVRSNLGTLNLSNSLAFLPVDVNGDGVLDLLQIWKTQGASSTTLHLTAFLCDAAGGFVPGPDSAFENAQLDPDNFFPMDIDGSGLTAIVNKWIGNGRLMFTVYRGSPSGSYRMLEPFDAGAAGTTILNSKFFACDVNGDGKADLVRAGMDANQQFVLAPYTSSGAFPDMVSSFTNALGGTVTVQYAALSDASVYGPGDPLTFPAGEGSRYPNPLTPGQYPVQAVLGRATYVVSRYGQANNASANRFAYGMTNTVTYAGAQLNLLGRGWQGFKTVTNLSLDTGLVTVDTYNQDFPYTGTKASSRVEANGAYTTDPRVPRDQTVLMNTVAEVYTAYPRATGATAPNPVVYETLRTSSRWENWSYGTFGFALAHTYGYDAYGNETLDANLGYVDDANQPLAPTEAVYQHRQYQNELLGAGWALGYLRYAKESANANDTDITRFLPGDYHLQVRTYAPSTYDLLTQAQWDDSHGAFLTVGYGYDGFGNKHSETQPGGFTTTYDYEPDYHTYVMQTHTPPNAQGTVLVTASGYDPRFGIQVAGMDANGVITLTGLDAFGRKVALQGPVPEGTQGDPNEVTPLVTGSGTLRAAFQGAATVTLQSLQYIDDGQGGLYTETQSLQSFPTSSSREFLWTRGYVDGRGRPRQSVRQTGQQAGNAITLTDYSPQDQPTAQSFPFFSDTLRVSSAPFSATTAYDVLGRPLQRTVPSGPEGAQSSVTQWFYGGGQAVTLTSAAGSDAEYVEVSVHRFANGKDTVVSVTVDPEGANATTQFTFDPVARLTTVKDPPTADNPDGVLTTLAYDSLDRRRWLDNPDQNTTGNASIQAMAFAYDAATGRQSGQTDAAQAVTAYTYDGLGRILTKTLSDARTFTYTYDDAATGGNGRLSRVVATQEDGTVESEYAYAYDAYGNIRSNTVTIQGEQAPFAITRVFDPQQRTVLQTYPDATAQSWGFSYGQLITTSLDGARADSPLEDFSPSQKAGTLIYGQGLLPGSGVVTGYTFNPAGQVISERVQSPVAPVLGFSYTYDLLNQLRTVEDQLGTGQSQAFTYLNRRLMSASVPGFSGGAYTYDNAGNLTSKDGVVYTSRAHFAATGTLDGNTVYSATPDACGRTLSRTANGVTLGFAYDGLSCLRKVTDAQGATLREMMSDHAGNLLRQVDAGGNITLFIDACYQVYRPREGTPTVTKYLTDARGTAASITNGAVLYLRRDFKGNNTHAFGPDGTVVSQVAYGGYGERRLVSGEGFQPQYEQRTFDADLGLFYFGARYYDPALGRFLTPDSQPGSDNILRPDAFNRFAFELNNPINLVDPTGHSAWSVVLGVLLAAALVIAGAAILVASGGTAVPALAAAAGAIIGGGLVGAGISAGTYSVTHMHESNTNFWKGYGVSASVGFVVGAVTGGLATVAGMGINAAADFVAPRGASWLVGKGISALSQQTLEKALSGVMRAPLWMAFGALTTSGGDVFSQFMSNVTDKKVLDHSDVSLSHGLWLAFGTGAAFGALAGAAQGIGEALLLKPKSYGAEGFSTQPQEMAVLRGENTQLLGRGEMDWYTKPNLAVQTTVRSRIVLFGVSTGASLTDAAVASMGY</sequence>
<evidence type="ECO:0000313" key="9">
    <source>
        <dbReference type="EMBL" id="SEM47972.1"/>
    </source>
</evidence>
<dbReference type="Gene3D" id="2.180.10.10">
    <property type="entry name" value="RHS repeat-associated core"/>
    <property type="match status" value="1"/>
</dbReference>
<dbReference type="RefSeq" id="WP_075009440.1">
    <property type="nucleotide sequence ID" value="NZ_FOAP01000017.1"/>
</dbReference>
<dbReference type="PANTHER" id="PTHR32305">
    <property type="match status" value="1"/>
</dbReference>
<feature type="domain" description="Teneurin-like YD-shell" evidence="8">
    <location>
        <begin position="1548"/>
        <end position="1840"/>
    </location>
</feature>
<evidence type="ECO:0000256" key="4">
    <source>
        <dbReference type="ARBA" id="ARBA00022737"/>
    </source>
</evidence>
<feature type="transmembrane region" description="Helical" evidence="6">
    <location>
        <begin position="1879"/>
        <end position="1900"/>
    </location>
</feature>
<dbReference type="Gene3D" id="2.40.128.340">
    <property type="match status" value="1"/>
</dbReference>
<keyword evidence="6" id="KW-1133">Transmembrane helix</keyword>
<evidence type="ECO:0000256" key="5">
    <source>
        <dbReference type="ARBA" id="ARBA00023026"/>
    </source>
</evidence>
<evidence type="ECO:0000256" key="6">
    <source>
        <dbReference type="SAM" id="Phobius"/>
    </source>
</evidence>
<dbReference type="InterPro" id="IPR013517">
    <property type="entry name" value="FG-GAP"/>
</dbReference>
<dbReference type="InterPro" id="IPR006530">
    <property type="entry name" value="YD"/>
</dbReference>
<name>A0A1H7YP10_STIAU</name>
<accession>A0A1H7YP10</accession>
<evidence type="ECO:0000259" key="7">
    <source>
        <dbReference type="Pfam" id="PF12256"/>
    </source>
</evidence>
<dbReference type="Pfam" id="PF12256">
    <property type="entry name" value="TcdB_toxin_midN"/>
    <property type="match status" value="1"/>
</dbReference>
<feature type="transmembrane region" description="Helical" evidence="6">
    <location>
        <begin position="2024"/>
        <end position="2044"/>
    </location>
</feature>
<evidence type="ECO:0000259" key="8">
    <source>
        <dbReference type="Pfam" id="PF25023"/>
    </source>
</evidence>
<dbReference type="InterPro" id="IPR022385">
    <property type="entry name" value="Rhs_assc_core"/>
</dbReference>
<keyword evidence="4" id="KW-0677">Repeat</keyword>
<gene>
    <name evidence="9" type="ORF">SAMN05444354_117103</name>
</gene>
<dbReference type="InterPro" id="IPR003284">
    <property type="entry name" value="Sal_SpvB"/>
</dbReference>
<dbReference type="SUPFAM" id="SSF69318">
    <property type="entry name" value="Integrin alpha N-terminal domain"/>
    <property type="match status" value="2"/>
</dbReference>
<dbReference type="NCBIfam" id="TIGR03696">
    <property type="entry name" value="Rhs_assc_core"/>
    <property type="match status" value="1"/>
</dbReference>
<dbReference type="InterPro" id="IPR050708">
    <property type="entry name" value="T6SS_VgrG/RHS"/>
</dbReference>
<feature type="transmembrane region" description="Helical" evidence="6">
    <location>
        <begin position="1920"/>
        <end position="1945"/>
    </location>
</feature>
<protein>
    <submittedName>
        <fullName evidence="9">RHS repeat-associated core domain-containing protein</fullName>
    </submittedName>
</protein>
<keyword evidence="6" id="KW-0472">Membrane</keyword>
<evidence type="ECO:0000256" key="3">
    <source>
        <dbReference type="ARBA" id="ARBA00022729"/>
    </source>
</evidence>
<reference evidence="10" key="1">
    <citation type="submission" date="2016-10" db="EMBL/GenBank/DDBJ databases">
        <authorList>
            <person name="Varghese N."/>
            <person name="Submissions S."/>
        </authorList>
    </citation>
    <scope>NUCLEOTIDE SEQUENCE [LARGE SCALE GENOMIC DNA]</scope>
    <source>
        <strain evidence="10">DSM 17044</strain>
    </source>
</reference>